<dbReference type="AlphaFoldDB" id="A6G586"/>
<proteinExistence type="predicted"/>
<sequence>MLALALVAALLAPELVEPVIALEGVAAHRQRLRGGGVVQVNAWCSEWGGMTAGVAAPTPGDADAPIHTFTGGPFVEILDDRLLIEEHHGAGSDGSGEPPRPPVGATGVVDALNGAYHVTRMVRLDLRDGSRIDAGWDSYAGLAALGSQRFVIVARDPVERSGHEPRRAQTLERWDLHRGELRVLARPDMPLEARRDSRTVTVRVGLDEVLQLDGTSGAVTRSKLESPLEAHTIELAADPLASDWGPLRTTEPSLRVRSGGELIAPAVGGCGWGALRVGELVFVDGGVYRAPS</sequence>
<name>A6G586_9BACT</name>
<evidence type="ECO:0000313" key="1">
    <source>
        <dbReference type="EMBL" id="EDM78998.1"/>
    </source>
</evidence>
<organism evidence="1 2">
    <name type="scientific">Plesiocystis pacifica SIR-1</name>
    <dbReference type="NCBI Taxonomy" id="391625"/>
    <lineage>
        <taxon>Bacteria</taxon>
        <taxon>Pseudomonadati</taxon>
        <taxon>Myxococcota</taxon>
        <taxon>Polyangia</taxon>
        <taxon>Nannocystales</taxon>
        <taxon>Nannocystaceae</taxon>
        <taxon>Plesiocystis</taxon>
    </lineage>
</organism>
<evidence type="ECO:0000313" key="2">
    <source>
        <dbReference type="Proteomes" id="UP000005801"/>
    </source>
</evidence>
<reference evidence="1 2" key="1">
    <citation type="submission" date="2007-06" db="EMBL/GenBank/DDBJ databases">
        <authorList>
            <person name="Shimkets L."/>
            <person name="Ferriera S."/>
            <person name="Johnson J."/>
            <person name="Kravitz S."/>
            <person name="Beeson K."/>
            <person name="Sutton G."/>
            <person name="Rogers Y.-H."/>
            <person name="Friedman R."/>
            <person name="Frazier M."/>
            <person name="Venter J.C."/>
        </authorList>
    </citation>
    <scope>NUCLEOTIDE SEQUENCE [LARGE SCALE GENOMIC DNA]</scope>
    <source>
        <strain evidence="1 2">SIR-1</strain>
    </source>
</reference>
<comment type="caution">
    <text evidence="1">The sequence shown here is derived from an EMBL/GenBank/DDBJ whole genome shotgun (WGS) entry which is preliminary data.</text>
</comment>
<dbReference type="RefSeq" id="WP_006971885.1">
    <property type="nucleotide sequence ID" value="NZ_ABCS01000024.1"/>
</dbReference>
<dbReference type="STRING" id="391625.PPSIR1_07138"/>
<gene>
    <name evidence="1" type="ORF">PPSIR1_07138</name>
</gene>
<keyword evidence="2" id="KW-1185">Reference proteome</keyword>
<dbReference type="EMBL" id="ABCS01000024">
    <property type="protein sequence ID" value="EDM78998.1"/>
    <property type="molecule type" value="Genomic_DNA"/>
</dbReference>
<dbReference type="Proteomes" id="UP000005801">
    <property type="component" value="Unassembled WGS sequence"/>
</dbReference>
<accession>A6G586</accession>
<protein>
    <submittedName>
        <fullName evidence="1">Uncharacterized protein</fullName>
    </submittedName>
</protein>